<comment type="caution">
    <text evidence="3">The sequence shown here is derived from an EMBL/GenBank/DDBJ whole genome shotgun (WGS) entry which is preliminary data.</text>
</comment>
<comment type="similarity">
    <text evidence="1">Belongs to the PRR15 family.</text>
</comment>
<feature type="compositionally biased region" description="Polar residues" evidence="2">
    <location>
        <begin position="65"/>
        <end position="77"/>
    </location>
</feature>
<feature type="compositionally biased region" description="Basic residues" evidence="2">
    <location>
        <begin position="1"/>
        <end position="11"/>
    </location>
</feature>
<organism evidence="3 4">
    <name type="scientific">Etheostoma spectabile</name>
    <name type="common">orangethroat darter</name>
    <dbReference type="NCBI Taxonomy" id="54343"/>
    <lineage>
        <taxon>Eukaryota</taxon>
        <taxon>Metazoa</taxon>
        <taxon>Chordata</taxon>
        <taxon>Craniata</taxon>
        <taxon>Vertebrata</taxon>
        <taxon>Euteleostomi</taxon>
        <taxon>Actinopterygii</taxon>
        <taxon>Neopterygii</taxon>
        <taxon>Teleostei</taxon>
        <taxon>Neoteleostei</taxon>
        <taxon>Acanthomorphata</taxon>
        <taxon>Eupercaria</taxon>
        <taxon>Perciformes</taxon>
        <taxon>Percoidei</taxon>
        <taxon>Percidae</taxon>
        <taxon>Etheostomatinae</taxon>
        <taxon>Etheostoma</taxon>
    </lineage>
</organism>
<evidence type="ECO:0000313" key="3">
    <source>
        <dbReference type="EMBL" id="KAA8585722.1"/>
    </source>
</evidence>
<evidence type="ECO:0000313" key="4">
    <source>
        <dbReference type="Proteomes" id="UP000327493"/>
    </source>
</evidence>
<feature type="compositionally biased region" description="Basic and acidic residues" evidence="2">
    <location>
        <begin position="93"/>
        <end position="102"/>
    </location>
</feature>
<protein>
    <recommendedName>
        <fullName evidence="5">Proline-rich protein 15-like protein A</fullName>
    </recommendedName>
</protein>
<feature type="region of interest" description="Disordered" evidence="2">
    <location>
        <begin position="1"/>
        <end position="34"/>
    </location>
</feature>
<name>A0A5J5CTI9_9PERO</name>
<evidence type="ECO:0008006" key="5">
    <source>
        <dbReference type="Google" id="ProtNLM"/>
    </source>
</evidence>
<feature type="region of interest" description="Disordered" evidence="2">
    <location>
        <begin position="64"/>
        <end position="167"/>
    </location>
</feature>
<proteinExistence type="inferred from homology"/>
<dbReference type="PANTHER" id="PTHR14581">
    <property type="match status" value="1"/>
</dbReference>
<keyword evidence="4" id="KW-1185">Reference proteome</keyword>
<accession>A0A5J5CTI9</accession>
<feature type="non-terminal residue" evidence="3">
    <location>
        <position position="1"/>
    </location>
</feature>
<dbReference type="AlphaFoldDB" id="A0A5J5CTI9"/>
<feature type="compositionally biased region" description="Basic and acidic residues" evidence="2">
    <location>
        <begin position="141"/>
        <end position="152"/>
    </location>
</feature>
<dbReference type="Proteomes" id="UP000327493">
    <property type="component" value="Chromosome 15"/>
</dbReference>
<gene>
    <name evidence="3" type="ORF">FQN60_004416</name>
</gene>
<dbReference type="EMBL" id="VOFY01000015">
    <property type="protein sequence ID" value="KAA8585722.1"/>
    <property type="molecule type" value="Genomic_DNA"/>
</dbReference>
<evidence type="ECO:0000256" key="1">
    <source>
        <dbReference type="ARBA" id="ARBA00010096"/>
    </source>
</evidence>
<reference evidence="3 4" key="1">
    <citation type="submission" date="2019-08" db="EMBL/GenBank/DDBJ databases">
        <title>A chromosome-level genome assembly, high-density linkage maps, and genome scans reveal the genomic architecture of hybrid incompatibilities underlying speciation via character displacement in darters (Percidae: Etheostominae).</title>
        <authorList>
            <person name="Moran R.L."/>
            <person name="Catchen J.M."/>
            <person name="Fuller R.C."/>
        </authorList>
    </citation>
    <scope>NUCLEOTIDE SEQUENCE [LARGE SCALE GENOMIC DNA]</scope>
    <source>
        <strain evidence="3">EspeVRDwgs_2016</strain>
        <tissue evidence="3">Muscle</tissue>
    </source>
</reference>
<dbReference type="PANTHER" id="PTHR14581:SF5">
    <property type="entry name" value="PROLINE-RICH PROTEIN 15-LIKE PROTEIN"/>
    <property type="match status" value="1"/>
</dbReference>
<evidence type="ECO:0000256" key="2">
    <source>
        <dbReference type="SAM" id="MobiDB-lite"/>
    </source>
</evidence>
<sequence>TSRHYQKKWRWRSPVTDPGAASALPPSHYSPIMSEPSPAWWKLTFLRRKKSQPKVLYEIPAEFVSNASSGQHGSSPATGAGAHPEDMVQDSQLDARLERIMDKTTGSKGRQVKVSHSGRFKEKKKVRASLAENPEMFPEGDPARDENQRAGTEHTLNMNRDASVGRD</sequence>
<dbReference type="Pfam" id="PF15321">
    <property type="entry name" value="ATAD4"/>
    <property type="match status" value="1"/>
</dbReference>
<feature type="compositionally biased region" description="Basic residues" evidence="2">
    <location>
        <begin position="110"/>
        <end position="127"/>
    </location>
</feature>
<dbReference type="InterPro" id="IPR028237">
    <property type="entry name" value="PRR15"/>
</dbReference>